<gene>
    <name evidence="5" type="ORF">A2125_00875</name>
</gene>
<dbReference type="Pfam" id="PF01555">
    <property type="entry name" value="N6_N4_Mtase"/>
    <property type="match status" value="1"/>
</dbReference>
<dbReference type="SUPFAM" id="SSF51294">
    <property type="entry name" value="Hedgehog/intein (Hint) domain"/>
    <property type="match status" value="1"/>
</dbReference>
<accession>A0A1F7WTS1</accession>
<dbReference type="PROSITE" id="PS50817">
    <property type="entry name" value="INTEIN_N_TER"/>
    <property type="match status" value="1"/>
</dbReference>
<comment type="similarity">
    <text evidence="3">Belongs to the N(4)/N(6)-methyltransferase family.</text>
</comment>
<dbReference type="InterPro" id="IPR036844">
    <property type="entry name" value="Hint_dom_sf"/>
</dbReference>
<dbReference type="PRINTS" id="PR00508">
    <property type="entry name" value="S21N4MTFRASE"/>
</dbReference>
<name>A0A1F7WTS1_9BACT</name>
<protein>
    <recommendedName>
        <fullName evidence="3">Methyltransferase</fullName>
        <ecNumber evidence="3">2.1.1.-</ecNumber>
    </recommendedName>
</protein>
<evidence type="ECO:0000256" key="3">
    <source>
        <dbReference type="RuleBase" id="RU362026"/>
    </source>
</evidence>
<dbReference type="AlphaFoldDB" id="A0A1F7WTS1"/>
<dbReference type="GO" id="GO:0008170">
    <property type="term" value="F:N-methyltransferase activity"/>
    <property type="evidence" value="ECO:0007669"/>
    <property type="project" value="InterPro"/>
</dbReference>
<dbReference type="InterPro" id="IPR002941">
    <property type="entry name" value="DNA_methylase_N4/N6"/>
</dbReference>
<keyword evidence="2" id="KW-0808">Transferase</keyword>
<evidence type="ECO:0000256" key="1">
    <source>
        <dbReference type="ARBA" id="ARBA00022603"/>
    </source>
</evidence>
<dbReference type="InterPro" id="IPR006141">
    <property type="entry name" value="Intein_N"/>
</dbReference>
<dbReference type="EC" id="2.1.1.-" evidence="3"/>
<evidence type="ECO:0000313" key="5">
    <source>
        <dbReference type="EMBL" id="OGM06186.1"/>
    </source>
</evidence>
<dbReference type="Proteomes" id="UP000178812">
    <property type="component" value="Unassembled WGS sequence"/>
</dbReference>
<dbReference type="GO" id="GO:0016539">
    <property type="term" value="P:intein-mediated protein splicing"/>
    <property type="evidence" value="ECO:0007669"/>
    <property type="project" value="InterPro"/>
</dbReference>
<evidence type="ECO:0000256" key="2">
    <source>
        <dbReference type="ARBA" id="ARBA00022679"/>
    </source>
</evidence>
<dbReference type="EMBL" id="MGFM01000001">
    <property type="protein sequence ID" value="OGM06186.1"/>
    <property type="molecule type" value="Genomic_DNA"/>
</dbReference>
<evidence type="ECO:0000259" key="4">
    <source>
        <dbReference type="SMART" id="SM00306"/>
    </source>
</evidence>
<dbReference type="GO" id="GO:0003677">
    <property type="term" value="F:DNA binding"/>
    <property type="evidence" value="ECO:0007669"/>
    <property type="project" value="InterPro"/>
</dbReference>
<sequence>MDKGGSTIWKMSRDSHYEHPCLPAGELVLIDGEWKPIEDVLVGEKTSYGEVVEISNHNADSIVEIELDDGPKVRSTENHPFLIERDGDVFWLEAGMIQTTDMLLTNTNALSTMKPCQEEKTDCQPSELLHLKDIDVSTMPPKNDVVLSTSSFGNSKMEQSRKDLASTISMETSSIIVLRTWKLSVPLNTSGFTLVVSKMDLEDGSNLVGRAENSSQLTQNFGTSTPTVGSRQVNAKNVSSSEASQFVKLLRRKVGSVRTIQRKEKVYNLTISGVPAFDTVIGVSHNTQKPIELIEVAIYNSSKSEDLILDLFGGSGSTLIAAEKTGRQCFMMELDPRYCQVIIDRWEKYAERKAEKMQ</sequence>
<evidence type="ECO:0000313" key="6">
    <source>
        <dbReference type="Proteomes" id="UP000178812"/>
    </source>
</evidence>
<dbReference type="SUPFAM" id="SSF53335">
    <property type="entry name" value="S-adenosyl-L-methionine-dependent methyltransferases"/>
    <property type="match status" value="1"/>
</dbReference>
<dbReference type="Gene3D" id="3.40.50.150">
    <property type="entry name" value="Vaccinia Virus protein VP39"/>
    <property type="match status" value="1"/>
</dbReference>
<organism evidence="5 6">
    <name type="scientific">Candidatus Woesebacteria bacterium GWB1_43_5</name>
    <dbReference type="NCBI Taxonomy" id="1802474"/>
    <lineage>
        <taxon>Bacteria</taxon>
        <taxon>Candidatus Woeseibacteriota</taxon>
    </lineage>
</organism>
<dbReference type="CDD" id="cd00081">
    <property type="entry name" value="Hint"/>
    <property type="match status" value="1"/>
</dbReference>
<dbReference type="Gene3D" id="2.170.16.10">
    <property type="entry name" value="Hedgehog/Intein (Hint) domain"/>
    <property type="match status" value="1"/>
</dbReference>
<dbReference type="GO" id="GO:0032259">
    <property type="term" value="P:methylation"/>
    <property type="evidence" value="ECO:0007669"/>
    <property type="project" value="UniProtKB-KW"/>
</dbReference>
<dbReference type="SMART" id="SM00306">
    <property type="entry name" value="HintN"/>
    <property type="match status" value="1"/>
</dbReference>
<proteinExistence type="inferred from homology"/>
<keyword evidence="1" id="KW-0489">Methyltransferase</keyword>
<dbReference type="InterPro" id="IPR001091">
    <property type="entry name" value="RM_Methyltransferase"/>
</dbReference>
<dbReference type="InterPro" id="IPR003587">
    <property type="entry name" value="Hint_dom_N"/>
</dbReference>
<comment type="caution">
    <text evidence="5">The sequence shown here is derived from an EMBL/GenBank/DDBJ whole genome shotgun (WGS) entry which is preliminary data.</text>
</comment>
<reference evidence="5 6" key="1">
    <citation type="journal article" date="2016" name="Nat. Commun.">
        <title>Thousands of microbial genomes shed light on interconnected biogeochemical processes in an aquifer system.</title>
        <authorList>
            <person name="Anantharaman K."/>
            <person name="Brown C.T."/>
            <person name="Hug L.A."/>
            <person name="Sharon I."/>
            <person name="Castelle C.J."/>
            <person name="Probst A.J."/>
            <person name="Thomas B.C."/>
            <person name="Singh A."/>
            <person name="Wilkins M.J."/>
            <person name="Karaoz U."/>
            <person name="Brodie E.L."/>
            <person name="Williams K.H."/>
            <person name="Hubbard S.S."/>
            <person name="Banfield J.F."/>
        </authorList>
    </citation>
    <scope>NUCLEOTIDE SEQUENCE [LARGE SCALE GENOMIC DNA]</scope>
</reference>
<dbReference type="InterPro" id="IPR029063">
    <property type="entry name" value="SAM-dependent_MTases_sf"/>
</dbReference>
<feature type="domain" description="Hint" evidence="4">
    <location>
        <begin position="19"/>
        <end position="107"/>
    </location>
</feature>